<comment type="caution">
    <text evidence="1">The sequence shown here is derived from an EMBL/GenBank/DDBJ whole genome shotgun (WGS) entry which is preliminary data.</text>
</comment>
<proteinExistence type="predicted"/>
<dbReference type="EMBL" id="JAWIZZ010000040">
    <property type="protein sequence ID" value="KAK5780913.1"/>
    <property type="molecule type" value="Genomic_DNA"/>
</dbReference>
<dbReference type="AlphaFoldDB" id="A0AAN7WTL1"/>
<keyword evidence="2" id="KW-1185">Reference proteome</keyword>
<gene>
    <name evidence="1" type="ORF">RI543_002040</name>
</gene>
<evidence type="ECO:0000313" key="2">
    <source>
        <dbReference type="Proteomes" id="UP001306508"/>
    </source>
</evidence>
<protein>
    <submittedName>
        <fullName evidence="1">Uncharacterized protein</fullName>
    </submittedName>
</protein>
<accession>A0AAN7WTL1</accession>
<reference evidence="2" key="1">
    <citation type="submission" date="2023-07" db="EMBL/GenBank/DDBJ databases">
        <title>A draft genome of Kazachstania heterogenica Y-27499.</title>
        <authorList>
            <person name="Donic C."/>
            <person name="Kralova J.S."/>
            <person name="Fidel L."/>
            <person name="Ben-Dor S."/>
            <person name="Jung S."/>
        </authorList>
    </citation>
    <scope>NUCLEOTIDE SEQUENCE [LARGE SCALE GENOMIC DNA]</scope>
    <source>
        <strain evidence="2">Y27499</strain>
    </source>
</reference>
<dbReference type="Proteomes" id="UP001306508">
    <property type="component" value="Unassembled WGS sequence"/>
</dbReference>
<organism evidence="1 2">
    <name type="scientific">Arxiozyma heterogenica</name>
    <dbReference type="NCBI Taxonomy" id="278026"/>
    <lineage>
        <taxon>Eukaryota</taxon>
        <taxon>Fungi</taxon>
        <taxon>Dikarya</taxon>
        <taxon>Ascomycota</taxon>
        <taxon>Saccharomycotina</taxon>
        <taxon>Saccharomycetes</taxon>
        <taxon>Saccharomycetales</taxon>
        <taxon>Saccharomycetaceae</taxon>
        <taxon>Arxiozyma</taxon>
    </lineage>
</organism>
<sequence>MSFVTPRFIQKYGSKLKWQNIKILENKISPEYISTKYSEYLHMNNIIYLFKWDMSEDTEFLNKDQCWWSFSHNINKHNLNKNNSLSIIRSKIYTQIFSKTLKNDMNTDWVCSHRDIDDNNNNNIYDNLNISWETNNDIRCIFQEISTNNGNNNNNHGTLNVLIRSLIELSQLLKDSDLYEKNVYSLNLSHLCLKISGAHSINLHENLDSASISSQNNSPDKIEDKVLDYKGLLKLATLSREETDLQKLMKLLIKNYGFNKPSLVYDSLLNEKWLVLSH</sequence>
<name>A0AAN7WTL1_9SACH</name>
<evidence type="ECO:0000313" key="1">
    <source>
        <dbReference type="EMBL" id="KAK5780913.1"/>
    </source>
</evidence>